<evidence type="ECO:0000313" key="2">
    <source>
        <dbReference type="Proteomes" id="UP000002527"/>
    </source>
</evidence>
<dbReference type="HOGENOM" id="CLU_3380332_0_0_9"/>
<organism evidence="1 2">
    <name type="scientific">Bacillus cereus (strain ATCC 10987 / NRS 248)</name>
    <dbReference type="NCBI Taxonomy" id="222523"/>
    <lineage>
        <taxon>Bacteria</taxon>
        <taxon>Bacillati</taxon>
        <taxon>Bacillota</taxon>
        <taxon>Bacilli</taxon>
        <taxon>Bacillales</taxon>
        <taxon>Bacillaceae</taxon>
        <taxon>Bacillus</taxon>
        <taxon>Bacillus cereus group</taxon>
    </lineage>
</organism>
<dbReference type="AlphaFoldDB" id="Q73EJ7"/>
<proteinExistence type="predicted"/>
<gene>
    <name evidence="1" type="ordered locus">BCE_0361</name>
</gene>
<name>Q73EJ7_BACC1</name>
<accession>Q73EJ7</accession>
<protein>
    <submittedName>
        <fullName evidence="1">Uncharacterized protein</fullName>
    </submittedName>
</protein>
<dbReference type="Proteomes" id="UP000002527">
    <property type="component" value="Chromosome"/>
</dbReference>
<reference evidence="1 2" key="1">
    <citation type="journal article" date="2004" name="Nucleic Acids Res.">
        <title>The genome sequence of Bacillus cereus ATCC 10987 reveals metabolic adaptations and a large plasmid related to Bacillus anthracis pXO1.</title>
        <authorList>
            <person name="Rasko D.A."/>
            <person name="Ravel J."/>
            <person name="Okstad O.A."/>
            <person name="Helgason E."/>
            <person name="Cer R.Z."/>
            <person name="Jiang L."/>
            <person name="Shores K.A."/>
            <person name="Fouts D.E."/>
            <person name="Tourasse N.J."/>
            <person name="Angiuoli S.V."/>
            <person name="Kolonay J."/>
            <person name="Nelson W.C."/>
            <person name="Kolsto A.-B."/>
            <person name="Fraser C.M."/>
            <person name="Read T.D."/>
        </authorList>
    </citation>
    <scope>NUCLEOTIDE SEQUENCE [LARGE SCALE GENOMIC DNA]</scope>
    <source>
        <strain evidence="2">ATCC 10987 / NRS 248</strain>
    </source>
</reference>
<dbReference type="EMBL" id="AE017194">
    <property type="protein sequence ID" value="AAS39297.1"/>
    <property type="molecule type" value="Genomic_DNA"/>
</dbReference>
<sequence length="33" mass="3897">MGIYPCSSYHLNKMDGMRKVTIDKKITLLQRVR</sequence>
<dbReference type="KEGG" id="bca:BCE_0361"/>
<evidence type="ECO:0000313" key="1">
    <source>
        <dbReference type="EMBL" id="AAS39297.1"/>
    </source>
</evidence>